<organism evidence="1 2">
    <name type="scientific">Cercocebus atys</name>
    <name type="common">Sooty mangabey</name>
    <name type="synonym">Cercocebus torquatus atys</name>
    <dbReference type="NCBI Taxonomy" id="9531"/>
    <lineage>
        <taxon>Eukaryota</taxon>
        <taxon>Metazoa</taxon>
        <taxon>Chordata</taxon>
        <taxon>Craniata</taxon>
        <taxon>Vertebrata</taxon>
        <taxon>Euteleostomi</taxon>
        <taxon>Mammalia</taxon>
        <taxon>Eutheria</taxon>
        <taxon>Euarchontoglires</taxon>
        <taxon>Primates</taxon>
        <taxon>Haplorrhini</taxon>
        <taxon>Catarrhini</taxon>
        <taxon>Cercopithecidae</taxon>
        <taxon>Cercopithecinae</taxon>
        <taxon>Cercocebus</taxon>
    </lineage>
</organism>
<evidence type="ECO:0000313" key="2">
    <source>
        <dbReference type="Proteomes" id="UP000233060"/>
    </source>
</evidence>
<reference evidence="1" key="1">
    <citation type="submission" date="2025-08" db="UniProtKB">
        <authorList>
            <consortium name="Ensembl"/>
        </authorList>
    </citation>
    <scope>IDENTIFICATION</scope>
</reference>
<dbReference type="Proteomes" id="UP000233060">
    <property type="component" value="Unassembled WGS sequence"/>
</dbReference>
<reference evidence="1" key="2">
    <citation type="submission" date="2025-09" db="UniProtKB">
        <authorList>
            <consortium name="Ensembl"/>
        </authorList>
    </citation>
    <scope>IDENTIFICATION</scope>
</reference>
<name>A0A2K5KW83_CERAT</name>
<dbReference type="Bgee" id="ENSCATG00000016853">
    <property type="expression patterns" value="Expressed in frontal cortex and 7 other cell types or tissues"/>
</dbReference>
<evidence type="ECO:0000313" key="1">
    <source>
        <dbReference type="Ensembl" id="ENSCATP00000004969.1"/>
    </source>
</evidence>
<keyword evidence="2" id="KW-1185">Reference proteome</keyword>
<dbReference type="GeneTree" id="ENSGT00910000147555"/>
<dbReference type="OMA" id="ICVYIGP"/>
<protein>
    <submittedName>
        <fullName evidence="1">Uncharacterized protein</fullName>
    </submittedName>
</protein>
<proteinExistence type="predicted"/>
<dbReference type="Ensembl" id="ENSCATT00000019230.1">
    <property type="protein sequence ID" value="ENSCATP00000004969.1"/>
    <property type="gene ID" value="ENSCATG00000016853.1"/>
</dbReference>
<dbReference type="AlphaFoldDB" id="A0A2K5KW83"/>
<accession>A0A2K5KW83</accession>
<sequence>MITFILNKKNGKATSTKQVLQHIYVYICVYIDPYKHTYIYMHSYVGKHKE</sequence>